<evidence type="ECO:0000313" key="1">
    <source>
        <dbReference type="EMBL" id="AYV86730.1"/>
    </source>
</evidence>
<accession>A0A3G5AHT2</accession>
<sequence length="136" mass="16172">MPTFPIFPNKLRLLNDEQLYKMKSIYKKHICREEEKLPRLRLDLYEEFDNIVKQTESVKITEIIIELMPVPNILILVDTNNPMIDKVATSKSIISQSENTIQMLLNKADDQLQDIQSLNIRVYWKFESNNNFMIFH</sequence>
<organism evidence="1">
    <name type="scientific">Sylvanvirus sp</name>
    <dbReference type="NCBI Taxonomy" id="2487774"/>
    <lineage>
        <taxon>Viruses</taxon>
    </lineage>
</organism>
<proteinExistence type="predicted"/>
<protein>
    <submittedName>
        <fullName evidence="1">Uncharacterized protein</fullName>
    </submittedName>
</protein>
<name>A0A3G5AHT2_9VIRU</name>
<gene>
    <name evidence="1" type="ORF">Sylvanvirus7_28</name>
</gene>
<dbReference type="EMBL" id="MK072513">
    <property type="protein sequence ID" value="AYV86730.1"/>
    <property type="molecule type" value="Genomic_DNA"/>
</dbReference>
<reference evidence="1" key="1">
    <citation type="submission" date="2018-10" db="EMBL/GenBank/DDBJ databases">
        <title>Hidden diversity of soil giant viruses.</title>
        <authorList>
            <person name="Schulz F."/>
            <person name="Alteio L."/>
            <person name="Goudeau D."/>
            <person name="Ryan E.M."/>
            <person name="Malmstrom R.R."/>
            <person name="Blanchard J."/>
            <person name="Woyke T."/>
        </authorList>
    </citation>
    <scope>NUCLEOTIDE SEQUENCE</scope>
    <source>
        <strain evidence="1">SYV1</strain>
    </source>
</reference>